<proteinExistence type="predicted"/>
<accession>A0A5A8DZX9</accession>
<evidence type="ECO:0000313" key="3">
    <source>
        <dbReference type="Proteomes" id="UP000322899"/>
    </source>
</evidence>
<name>A0A5A8DZX9_CAFRO</name>
<organism evidence="2 3">
    <name type="scientific">Cafeteria roenbergensis</name>
    <name type="common">Marine flagellate</name>
    <dbReference type="NCBI Taxonomy" id="33653"/>
    <lineage>
        <taxon>Eukaryota</taxon>
        <taxon>Sar</taxon>
        <taxon>Stramenopiles</taxon>
        <taxon>Bigyra</taxon>
        <taxon>Opalozoa</taxon>
        <taxon>Bicosoecida</taxon>
        <taxon>Cafeteriaceae</taxon>
        <taxon>Cafeteria</taxon>
    </lineage>
</organism>
<feature type="region of interest" description="Disordered" evidence="1">
    <location>
        <begin position="1"/>
        <end position="23"/>
    </location>
</feature>
<sequence>MERPALASLDAAVGSPPADESRHLDRAAELSLASHQEELQRRARSLNAAILTCDADNEDLAKLEMFKSTRARELLASGSAAAVQYFEQHPQWSNCFSEVPVPTKLPLSMSPKSFKAARLGLGQLLLAEHSFSNAFPEAMPALARRVAQDIDEFEATGEAIATFIQDAAAAVCRGLATRPEGGRKHPKILEPFVTMRDASAWVDSDILAISEADAGMEAEPRLSPQEISLLSDSDDDALEVRNGASQQAPRCSRKRPREECAELPSGLRMRPTSE</sequence>
<dbReference type="Proteomes" id="UP000322899">
    <property type="component" value="Unassembled WGS sequence"/>
</dbReference>
<protein>
    <submittedName>
        <fullName evidence="2">Uncharacterized protein</fullName>
    </submittedName>
</protein>
<gene>
    <name evidence="2" type="ORF">FNF27_06698</name>
</gene>
<feature type="region of interest" description="Disordered" evidence="1">
    <location>
        <begin position="242"/>
        <end position="274"/>
    </location>
</feature>
<reference evidence="2 3" key="1">
    <citation type="submission" date="2019-07" db="EMBL/GenBank/DDBJ databases">
        <title>Genomes of Cafeteria roenbergensis.</title>
        <authorList>
            <person name="Fischer M.G."/>
            <person name="Hackl T."/>
            <person name="Roman M."/>
        </authorList>
    </citation>
    <scope>NUCLEOTIDE SEQUENCE [LARGE SCALE GENOMIC DNA]</scope>
    <source>
        <strain evidence="2 3">E4-10P</strain>
    </source>
</reference>
<dbReference type="EMBL" id="VLTO01000062">
    <property type="protein sequence ID" value="KAA0170264.1"/>
    <property type="molecule type" value="Genomic_DNA"/>
</dbReference>
<evidence type="ECO:0000313" key="2">
    <source>
        <dbReference type="EMBL" id="KAA0170264.1"/>
    </source>
</evidence>
<comment type="caution">
    <text evidence="2">The sequence shown here is derived from an EMBL/GenBank/DDBJ whole genome shotgun (WGS) entry which is preliminary data.</text>
</comment>
<evidence type="ECO:0000256" key="1">
    <source>
        <dbReference type="SAM" id="MobiDB-lite"/>
    </source>
</evidence>
<dbReference type="AlphaFoldDB" id="A0A5A8DZX9"/>